<dbReference type="Gene3D" id="4.10.40.20">
    <property type="match status" value="1"/>
</dbReference>
<dbReference type="EMBL" id="MH727952">
    <property type="protein sequence ID" value="QBX89060.1"/>
    <property type="molecule type" value="mRNA"/>
</dbReference>
<dbReference type="GO" id="GO:0005520">
    <property type="term" value="F:insulin-like growth factor binding"/>
    <property type="evidence" value="ECO:0007669"/>
    <property type="project" value="InterPro"/>
</dbReference>
<protein>
    <submittedName>
        <fullName evidence="7">Neuroparsin-5</fullName>
    </submittedName>
</protein>
<dbReference type="SUPFAM" id="SSF57184">
    <property type="entry name" value="Growth factor receptor domain"/>
    <property type="match status" value="1"/>
</dbReference>
<evidence type="ECO:0000256" key="1">
    <source>
        <dbReference type="ARBA" id="ARBA00004613"/>
    </source>
</evidence>
<accession>A0A4D6BNL6</accession>
<dbReference type="PROSITE" id="PS51257">
    <property type="entry name" value="PROKAR_LIPOPROTEIN"/>
    <property type="match status" value="1"/>
</dbReference>
<dbReference type="InterPro" id="IPR000867">
    <property type="entry name" value="IGFBP-like"/>
</dbReference>
<name>A0A4D6BNL6_NEPNO</name>
<evidence type="ECO:0000313" key="7">
    <source>
        <dbReference type="EMBL" id="QBX89060.1"/>
    </source>
</evidence>
<feature type="signal peptide" evidence="5">
    <location>
        <begin position="1"/>
        <end position="20"/>
    </location>
</feature>
<organism evidence="7">
    <name type="scientific">Nephrops norvegicus</name>
    <name type="common">Norway lobster</name>
    <dbReference type="NCBI Taxonomy" id="6829"/>
    <lineage>
        <taxon>Eukaryota</taxon>
        <taxon>Metazoa</taxon>
        <taxon>Ecdysozoa</taxon>
        <taxon>Arthropoda</taxon>
        <taxon>Crustacea</taxon>
        <taxon>Multicrustacea</taxon>
        <taxon>Malacostraca</taxon>
        <taxon>Eumalacostraca</taxon>
        <taxon>Eucarida</taxon>
        <taxon>Decapoda</taxon>
        <taxon>Pleocyemata</taxon>
        <taxon>Astacidea</taxon>
        <taxon>Nephropoidea</taxon>
        <taxon>Nephropidae</taxon>
        <taxon>Nephrops</taxon>
    </lineage>
</organism>
<keyword evidence="2" id="KW-0964">Secreted</keyword>
<dbReference type="GO" id="GO:0009966">
    <property type="term" value="P:regulation of signal transduction"/>
    <property type="evidence" value="ECO:0007669"/>
    <property type="project" value="TreeGrafter"/>
</dbReference>
<reference evidence="7" key="1">
    <citation type="journal article" date="2018" name="Front. Endocrinol.">
        <title>Insights Into Sexual Maturation and Reproduction in the Norway Lobster (Nephrops norvegicus) via in silico Prediction and Characterization of Neuropeptides and G Protein-coupled Receptors.</title>
        <authorList>
            <person name="Nguyen T.V."/>
            <person name="Rotllant G.E."/>
            <person name="Cummins S.F."/>
            <person name="Elizur A."/>
            <person name="Ventura T."/>
        </authorList>
    </citation>
    <scope>NUCLEOTIDE SEQUENCE</scope>
</reference>
<evidence type="ECO:0000256" key="3">
    <source>
        <dbReference type="ARBA" id="ARBA00022729"/>
    </source>
</evidence>
<comment type="subcellular location">
    <subcellularLocation>
        <location evidence="1">Secreted</location>
    </subcellularLocation>
</comment>
<dbReference type="InterPro" id="IPR011390">
    <property type="entry name" value="IGFBP_rP_mac25"/>
</dbReference>
<sequence length="136" mass="14550">MRPLPALVVCLATVFSSVSSLSCLPCREVTCEMPAIVNYCSWGLVLDMCGCCYVCGKGPGETCGGQWAWHGRCGRGLDCRHATGSSRPSSGGGNALALLAMDEPARCHHRNDTVADKINTFFSWISSLFQNALTDD</sequence>
<dbReference type="InterPro" id="IPR009030">
    <property type="entry name" value="Growth_fac_rcpt_cys_sf"/>
</dbReference>
<keyword evidence="4" id="KW-1015">Disulfide bond</keyword>
<dbReference type="PANTHER" id="PTHR14186:SF20">
    <property type="entry name" value="CYSTEINE-RICH MOTOR NEURON 1 PROTEIN-LIKE"/>
    <property type="match status" value="1"/>
</dbReference>
<dbReference type="AlphaFoldDB" id="A0A4D6BNL6"/>
<feature type="chain" id="PRO_5020024016" evidence="5">
    <location>
        <begin position="21"/>
        <end position="136"/>
    </location>
</feature>
<dbReference type="PANTHER" id="PTHR14186">
    <property type="entry name" value="INSULIN-LIKE GROWTH FACTOR BINDING PROTEIN-RELATED"/>
    <property type="match status" value="1"/>
</dbReference>
<dbReference type="Pfam" id="PF00219">
    <property type="entry name" value="IGFBP"/>
    <property type="match status" value="1"/>
</dbReference>
<proteinExistence type="evidence at transcript level"/>
<dbReference type="GO" id="GO:0001558">
    <property type="term" value="P:regulation of cell growth"/>
    <property type="evidence" value="ECO:0007669"/>
    <property type="project" value="InterPro"/>
</dbReference>
<keyword evidence="3 5" id="KW-0732">Signal</keyword>
<dbReference type="PROSITE" id="PS51323">
    <property type="entry name" value="IGFBP_N_2"/>
    <property type="match status" value="1"/>
</dbReference>
<evidence type="ECO:0000256" key="2">
    <source>
        <dbReference type="ARBA" id="ARBA00022525"/>
    </source>
</evidence>
<dbReference type="GO" id="GO:0005576">
    <property type="term" value="C:extracellular region"/>
    <property type="evidence" value="ECO:0007669"/>
    <property type="project" value="UniProtKB-SubCell"/>
</dbReference>
<evidence type="ECO:0000256" key="4">
    <source>
        <dbReference type="ARBA" id="ARBA00023157"/>
    </source>
</evidence>
<evidence type="ECO:0000256" key="5">
    <source>
        <dbReference type="SAM" id="SignalP"/>
    </source>
</evidence>
<feature type="domain" description="IGFBP N-terminal" evidence="6">
    <location>
        <begin position="19"/>
        <end position="95"/>
    </location>
</feature>
<evidence type="ECO:0000259" key="6">
    <source>
        <dbReference type="PROSITE" id="PS51323"/>
    </source>
</evidence>
<dbReference type="SMART" id="SM00121">
    <property type="entry name" value="IB"/>
    <property type="match status" value="1"/>
</dbReference>